<comment type="caution">
    <text evidence="1">The sequence shown here is derived from an EMBL/GenBank/DDBJ whole genome shotgun (WGS) entry which is preliminary data.</text>
</comment>
<name>A0A1F5JW07_9BACT</name>
<dbReference type="AlphaFoldDB" id="A0A1F5JW07"/>
<dbReference type="STRING" id="1797768.A3C59_04295"/>
<evidence type="ECO:0000313" key="1">
    <source>
        <dbReference type="EMBL" id="OGE32815.1"/>
    </source>
</evidence>
<accession>A0A1F5JW07</accession>
<evidence type="ECO:0000313" key="2">
    <source>
        <dbReference type="Proteomes" id="UP000176902"/>
    </source>
</evidence>
<gene>
    <name evidence="1" type="ORF">A3C59_04295</name>
</gene>
<dbReference type="Proteomes" id="UP000176902">
    <property type="component" value="Unassembled WGS sequence"/>
</dbReference>
<proteinExistence type="predicted"/>
<reference evidence="1 2" key="1">
    <citation type="journal article" date="2016" name="Nat. Commun.">
        <title>Thousands of microbial genomes shed light on interconnected biogeochemical processes in an aquifer system.</title>
        <authorList>
            <person name="Anantharaman K."/>
            <person name="Brown C.T."/>
            <person name="Hug L.A."/>
            <person name="Sharon I."/>
            <person name="Castelle C.J."/>
            <person name="Probst A.J."/>
            <person name="Thomas B.C."/>
            <person name="Singh A."/>
            <person name="Wilkins M.J."/>
            <person name="Karaoz U."/>
            <person name="Brodie E.L."/>
            <person name="Williams K.H."/>
            <person name="Hubbard S.S."/>
            <person name="Banfield J.F."/>
        </authorList>
    </citation>
    <scope>NUCLEOTIDE SEQUENCE [LARGE SCALE GENOMIC DNA]</scope>
</reference>
<sequence>MASPDIFISPYALKIMGILGDPVRSTILNGFHPDIKASIGEVEEWVRSNRPRVQIPTLYRMCDEMEGDNLLERRARGVFELTPFGITVIESSRVFHNSIKASLFDSRMRPTIEFQYNKEYADEREQDFLQTDQPTRETRRVMGLLKHPIRVRMMLVLSEAPAELLQPQLVLDRVSELQGKKVPSIYKYTTELEGERLLKRLYPRVDPQLAITSLGVAATEGFVEFQKTLTT</sequence>
<protein>
    <submittedName>
        <fullName evidence="1">Uncharacterized protein</fullName>
    </submittedName>
</protein>
<dbReference type="EMBL" id="MFCV01000020">
    <property type="protein sequence ID" value="OGE32815.1"/>
    <property type="molecule type" value="Genomic_DNA"/>
</dbReference>
<organism evidence="1 2">
    <name type="scientific">Candidatus Daviesbacteria bacterium RIFCSPHIGHO2_02_FULL_36_13</name>
    <dbReference type="NCBI Taxonomy" id="1797768"/>
    <lineage>
        <taxon>Bacteria</taxon>
        <taxon>Candidatus Daviesiibacteriota</taxon>
    </lineage>
</organism>